<dbReference type="Proteomes" id="UP000054988">
    <property type="component" value="Unassembled WGS sequence"/>
</dbReference>
<proteinExistence type="predicted"/>
<feature type="compositionally biased region" description="Acidic residues" evidence="2">
    <location>
        <begin position="214"/>
        <end position="224"/>
    </location>
</feature>
<feature type="region of interest" description="Disordered" evidence="2">
    <location>
        <begin position="526"/>
        <end position="635"/>
    </location>
</feature>
<gene>
    <name evidence="3" type="ORF">WG66_13643</name>
</gene>
<protein>
    <submittedName>
        <fullName evidence="3">Uncharacterized protein</fullName>
    </submittedName>
</protein>
<feature type="region of interest" description="Disordered" evidence="2">
    <location>
        <begin position="201"/>
        <end position="238"/>
    </location>
</feature>
<feature type="compositionally biased region" description="Low complexity" evidence="2">
    <location>
        <begin position="557"/>
        <end position="602"/>
    </location>
</feature>
<feature type="compositionally biased region" description="Pro residues" evidence="2">
    <location>
        <begin position="125"/>
        <end position="135"/>
    </location>
</feature>
<comment type="caution">
    <text evidence="3">The sequence shown here is derived from an EMBL/GenBank/DDBJ whole genome shotgun (WGS) entry which is preliminary data.</text>
</comment>
<feature type="region of interest" description="Disordered" evidence="2">
    <location>
        <begin position="1"/>
        <end position="107"/>
    </location>
</feature>
<organism evidence="3 4">
    <name type="scientific">Moniliophthora roreri</name>
    <name type="common">Frosty pod rot fungus</name>
    <name type="synonym">Monilia roreri</name>
    <dbReference type="NCBI Taxonomy" id="221103"/>
    <lineage>
        <taxon>Eukaryota</taxon>
        <taxon>Fungi</taxon>
        <taxon>Dikarya</taxon>
        <taxon>Basidiomycota</taxon>
        <taxon>Agaricomycotina</taxon>
        <taxon>Agaricomycetes</taxon>
        <taxon>Agaricomycetidae</taxon>
        <taxon>Agaricales</taxon>
        <taxon>Marasmiineae</taxon>
        <taxon>Marasmiaceae</taxon>
        <taxon>Moniliophthora</taxon>
    </lineage>
</organism>
<dbReference type="PANTHER" id="PTHR13037">
    <property type="entry name" value="FORMIN"/>
    <property type="match status" value="1"/>
</dbReference>
<dbReference type="PANTHER" id="PTHR13037:SF24">
    <property type="entry name" value="POLYCOMB PROTEIN PCL-RELATED"/>
    <property type="match status" value="1"/>
</dbReference>
<evidence type="ECO:0000256" key="2">
    <source>
        <dbReference type="SAM" id="MobiDB-lite"/>
    </source>
</evidence>
<dbReference type="AlphaFoldDB" id="A0A0W0FBT0"/>
<evidence type="ECO:0000256" key="1">
    <source>
        <dbReference type="ARBA" id="ARBA00022581"/>
    </source>
</evidence>
<accession>A0A0W0FBT0</accession>
<feature type="region of interest" description="Disordered" evidence="2">
    <location>
        <begin position="121"/>
        <end position="145"/>
    </location>
</feature>
<feature type="compositionally biased region" description="Low complexity" evidence="2">
    <location>
        <begin position="89"/>
        <end position="99"/>
    </location>
</feature>
<keyword evidence="1" id="KW-0945">Host-virus interaction</keyword>
<reference evidence="3 4" key="1">
    <citation type="submission" date="2015-12" db="EMBL/GenBank/DDBJ databases">
        <title>Draft genome sequence of Moniliophthora roreri, the causal agent of frosty pod rot of cacao.</title>
        <authorList>
            <person name="Aime M.C."/>
            <person name="Diaz-Valderrama J.R."/>
            <person name="Kijpornyongpan T."/>
            <person name="Phillips-Mora W."/>
        </authorList>
    </citation>
    <scope>NUCLEOTIDE SEQUENCE [LARGE SCALE GENOMIC DNA]</scope>
    <source>
        <strain evidence="3 4">MCA 2952</strain>
    </source>
</reference>
<feature type="region of interest" description="Disordered" evidence="2">
    <location>
        <begin position="348"/>
        <end position="392"/>
    </location>
</feature>
<dbReference type="eggNOG" id="ENOG502SRR0">
    <property type="taxonomic scope" value="Eukaryota"/>
</dbReference>
<evidence type="ECO:0000313" key="3">
    <source>
        <dbReference type="EMBL" id="KTB33789.1"/>
    </source>
</evidence>
<dbReference type="EMBL" id="LATX01002135">
    <property type="protein sequence ID" value="KTB33789.1"/>
    <property type="molecule type" value="Genomic_DNA"/>
</dbReference>
<name>A0A0W0FBT0_MONRR</name>
<sequence length="687" mass="73357">MSDRPFGPKLLHHFKKSINGPNLVEDHKDKEVHHEENVPEEPAVAAETQAKDDIKPTTNGGEDITNDAPTNGVEQDNADDYKVSSNGGDSNHSPSASSDDAADEDNDPTALADRIRSLVQSLPQPTVPVPVPSKPKLPQLDTNGRPVLPEDAVRVHDSKLIAILRNPVVMNGRAAHASGDKGQGNPTVWMILDSFQAPAAHVAGQGKGGSTGPLDDDGADDDEDIGKSDIESDNGSEIGEHSHVILDDSSVMFYTPLIPIKDSKVEMADFQIVPITSSTNGAKLAASVKEHLGDAESKIMEMLSPGQYRMYGTYGRRTAPPGVNIDGEPAEETQVVRAKFSWKFWPWKKKTPAPAPKPPDTATPAPGDDKDKMPDTVPANGDQKKPRPRKLRKPKPILNHRVWVPSRTGLSIQVLWWGYRVFLPPPVLNILSDKTIEATKRAAMITTALTWLFSKLPISIFPPPMQPALRMLQQLVPYLGYIGTFITWSWSTIKSYDVGYGVILSATWILPVALVPGTWQVYDFPADGGNNGGSTSPAPDQPSKPSTGAPTTPAPGRPSTGTPTPSQPSTTVPTQPSTGAPTQPSTGTPTTSAPAQPSTGAPDSVNAPIGTEPPAQSPTNDTTLPPTEAPVSINPAVSTRLRMVKGIDEPADRLAKIKGDGSVPAVDEDSKAVEKSNGYGFWKYITG</sequence>
<feature type="compositionally biased region" description="Basic and acidic residues" evidence="2">
    <location>
        <begin position="24"/>
        <end position="37"/>
    </location>
</feature>
<evidence type="ECO:0000313" key="4">
    <source>
        <dbReference type="Proteomes" id="UP000054988"/>
    </source>
</evidence>